<dbReference type="SMART" id="SM00343">
    <property type="entry name" value="ZnF_C2HC"/>
    <property type="match status" value="2"/>
</dbReference>
<feature type="region of interest" description="Disordered" evidence="12">
    <location>
        <begin position="349"/>
        <end position="380"/>
    </location>
</feature>
<feature type="region of interest" description="Disordered" evidence="12">
    <location>
        <begin position="1072"/>
        <end position="1119"/>
    </location>
</feature>
<reference evidence="14 15" key="1">
    <citation type="submission" date="2024-02" db="EMBL/GenBank/DDBJ databases">
        <authorList>
            <person name="Chen Y."/>
            <person name="Shah S."/>
            <person name="Dougan E. K."/>
            <person name="Thang M."/>
            <person name="Chan C."/>
        </authorList>
    </citation>
    <scope>NUCLEOTIDE SEQUENCE [LARGE SCALE GENOMIC DNA]</scope>
</reference>
<dbReference type="CDD" id="cd09272">
    <property type="entry name" value="RNase_HI_RT_Ty1"/>
    <property type="match status" value="1"/>
</dbReference>
<keyword evidence="7 10" id="KW-0802">TPR repeat</keyword>
<dbReference type="SUPFAM" id="SSF57756">
    <property type="entry name" value="Retrovirus zinc finger-like domains"/>
    <property type="match status" value="1"/>
</dbReference>
<feature type="compositionally biased region" description="Basic and acidic residues" evidence="12">
    <location>
        <begin position="2048"/>
        <end position="2059"/>
    </location>
</feature>
<dbReference type="Pfam" id="PF13174">
    <property type="entry name" value="TPR_6"/>
    <property type="match status" value="1"/>
</dbReference>
<keyword evidence="9" id="KW-0479">Metal-binding</keyword>
<dbReference type="SMART" id="SM00028">
    <property type="entry name" value="TPR"/>
    <property type="match status" value="3"/>
</dbReference>
<evidence type="ECO:0000313" key="15">
    <source>
        <dbReference type="Proteomes" id="UP001642464"/>
    </source>
</evidence>
<keyword evidence="15" id="KW-1185">Reference proteome</keyword>
<keyword evidence="5" id="KW-0808">Transferase</keyword>
<evidence type="ECO:0000256" key="11">
    <source>
        <dbReference type="SAM" id="Coils"/>
    </source>
</evidence>
<feature type="compositionally biased region" description="Low complexity" evidence="12">
    <location>
        <begin position="350"/>
        <end position="378"/>
    </location>
</feature>
<evidence type="ECO:0000256" key="12">
    <source>
        <dbReference type="SAM" id="MobiDB-lite"/>
    </source>
</evidence>
<comment type="similarity">
    <text evidence="2">Belongs to the IFT56 family.</text>
</comment>
<dbReference type="Gene3D" id="1.25.40.10">
    <property type="entry name" value="Tetratricopeptide repeat domain"/>
    <property type="match status" value="3"/>
</dbReference>
<dbReference type="Proteomes" id="UP001642464">
    <property type="component" value="Unassembled WGS sequence"/>
</dbReference>
<feature type="compositionally biased region" description="Basic and acidic residues" evidence="12">
    <location>
        <begin position="2674"/>
        <end position="2694"/>
    </location>
</feature>
<dbReference type="Gene3D" id="3.40.50.150">
    <property type="entry name" value="Vaccinia Virus protein VP39"/>
    <property type="match status" value="1"/>
</dbReference>
<feature type="region of interest" description="Disordered" evidence="12">
    <location>
        <begin position="2153"/>
        <end position="2207"/>
    </location>
</feature>
<accession>A0ABP0N0R3</accession>
<dbReference type="SUPFAM" id="SSF53335">
    <property type="entry name" value="S-adenosyl-L-methionine-dependent methyltransferases"/>
    <property type="match status" value="1"/>
</dbReference>
<evidence type="ECO:0000256" key="9">
    <source>
        <dbReference type="PROSITE-ProRule" id="PRU00047"/>
    </source>
</evidence>
<keyword evidence="9" id="KW-0863">Zinc-finger</keyword>
<keyword evidence="8" id="KW-0966">Cell projection</keyword>
<evidence type="ECO:0000256" key="2">
    <source>
        <dbReference type="ARBA" id="ARBA00007834"/>
    </source>
</evidence>
<feature type="compositionally biased region" description="Basic and acidic residues" evidence="12">
    <location>
        <begin position="2192"/>
        <end position="2203"/>
    </location>
</feature>
<protein>
    <recommendedName>
        <fullName evidence="3">Intraflagellar transport protein 56</fullName>
    </recommendedName>
</protein>
<feature type="coiled-coil region" evidence="11">
    <location>
        <begin position="10"/>
        <end position="37"/>
    </location>
</feature>
<feature type="repeat" description="TPR" evidence="10">
    <location>
        <begin position="4144"/>
        <end position="4177"/>
    </location>
</feature>
<keyword evidence="4" id="KW-0489">Methyltransferase</keyword>
<dbReference type="SUPFAM" id="SSF48452">
    <property type="entry name" value="TPR-like"/>
    <property type="match status" value="3"/>
</dbReference>
<evidence type="ECO:0000259" key="13">
    <source>
        <dbReference type="PROSITE" id="PS50158"/>
    </source>
</evidence>
<comment type="caution">
    <text evidence="14">The sequence shown here is derived from an EMBL/GenBank/DDBJ whole genome shotgun (WGS) entry which is preliminary data.</text>
</comment>
<keyword evidence="11" id="KW-0175">Coiled coil</keyword>
<dbReference type="Pfam" id="PF12895">
    <property type="entry name" value="ANAPC3"/>
    <property type="match status" value="1"/>
</dbReference>
<evidence type="ECO:0000256" key="5">
    <source>
        <dbReference type="ARBA" id="ARBA00022679"/>
    </source>
</evidence>
<feature type="compositionally biased region" description="Basic and acidic residues" evidence="12">
    <location>
        <begin position="1072"/>
        <end position="1101"/>
    </location>
</feature>
<sequence length="4585" mass="506968">MATDGAQPDLAALTSALQQMLQEQQQQRAQIESLSQAVQGTGSAVQATQAVTEQVVTEVVSQVQAGFHHEQQQSQEQLTQVGTILTTLQDQMQQMGQAIQQVQQQQAQLATGLSPAFRLLQIRFNPVTIGRQRADLMKITNPAAAISIDKLAAELVNWENLIVQYESRPGADRVSDAMKMAALVHMVPNALKQHLHMNAARYTTYLELREEVMSYVEQVAPVASTTMDVGSVGVSKGGGCYICGGPHMQKDCKKGKGKGGKDGGKGKGKIPDGGKGKGKGKGFEGKKGGGKAKPVCHNCGKTGHYKDQCWSRPKPLNAVDKETSPLLSQLQSNYAKAAVEEFQRLRSTGASSSSAPSAPVVQISTPSSPTSPGAASSALPKPPVSIGSLTIKHLCALSRAQAIARRIVADAEQGRFDEMERRIEQYLQGACPLTVTVDSGAAASVAPAEAFAEHEQLAPVDGVSFLSANGEIVPELYRVKPLIVTEEGKVRGTEFSIAQVHKVLMSAAQVANRGHRILLAPYWEDSWIEEIETGERMQLHQEEGFQRAGAVDCASGDLEVSPAHAVSPDRSFFIHAVNAEEAEEETTAARDEAHELAVRPSSDVYGAGPMSLNVDTSDYFPEGWEDYEAPAGGVDEELHGELSGGEEIEKIAQSTPLKPSAQEVDEHNVTHLPYRSWCNHCVRGRGRALAHQRVREDADDKARRRPRVSMDYFYLGRREEECLPLLAILEEKSQRTSSVAMPCKGVTDHQYPVTIVVKLLRCLGLQDAVLKTDTERSLVALRNEVQARLPGVGFEDAVKGESETNGPIENAVGKLQGMCRTLKSALEANYGAAISSRHPILPWLIDYAGTLLSRFSRGQDGRTPYERSTGKRWQLKLPAFGECVLFQRLKGERNPAKIEPRFEDGVYLGLQDGTALKWIGTDRGVERAWSVKRKPRDEQWKKEALESLIGLPWQLKPPVTADPGPLRPIEIELSEEPKMPEPVVKLKGRDYVPRGLYIRRDVELQQFGYTEGCDGCLAAQSGLAHRQHSRVCKARIANELSKTEDGKARVERVHERAERYIVAYKKREDERKRKLDDDKLAKEKKATSRKSAEEEITELDKILGPSPGTESSGLRPPDQSWEDQAVWEFSVAFVFDEPIQIRADDMPGKQMQPVQKLGQAIQQKLAAGAHLCCAQERDFEKAKPARRTKLGSCYIVGAWKMAKLTFFCGDGRKKAMVQANCPTGNCIWQGRRLPSLALGHAADLCNRIMNASSWQYTATLLASDQHNSHRMAEIDLQCKTKFCQIVEHKLKPFQSLPYVLVGAFGEYCGYALVAAKKAVQDGIAEYEAMAPHNKDSVSALLLEHDHAVSAQLRAFAAQSDRSLHDFPDAFLALRARAFALCVERHTEGEHARVKFHAQRGFRFAGPVMVAARKRKAEVLQMIESHMHWLTDVWHAQKLFVNLLEHVLPKEQIQNLTFAQRCQRVYACNPKDQFSDLSKWELEAAAFHKSVKKVQQALDDGARVLPNEAMQVVYLIKHFLPNGVFASVPKELWRAATCSSPGAQDAPPPMQPLVLESAMLSGKLGSPNLLQQHVFFSVLDAHREAKVVVKLRKSRPEPTLLYVSHFAEVSWCWKESNVAMLNVQGRQSCVLNLCEWTQPLLFKEFCQNATVWKAGCSELQLNLCPASSVASEPLLLPDVLLEDDSLHALLAVDTAEEKAVASYQQGVQDLQMSVAVQGRSLREQERATLMSLVRKKAFGPDAACGLWDMPYFETAALQAMKSLGIVSCEQDDLGDDRYWLTDACHASLPPGEEYLELPDEEEGEAPPPTLSSDPLVLAMPDTAMNLEKVTCKEPSLKEAYVLYDRFTHSSGNLRCFTACCHHQNCRKYTFVRNHKSKEEAEAWLLAWNALGKDASCSEAHKGMEPTTANVSGEAMGRRGRSDEQGKEPTIPAEPGTGEGEARGNQFPQSHPAGVRKVSLSSDDDDDESTCTYGEVESRRKRARRARERRERTKSRSRHRGRSRKREKRDCDGLAAGSKRRREAREDDGRDESKVQSREDNESHAPSGHQKMEKPEHEHSKQRPNAKAGTPNEPEGECVSPKPFRRAKSSVHLQEGPGAAHKMEVAPPTLSCSLCGRGQLQGEFALAQHIWAKHPDSKEAQENSKKFAAREFRERASRSLPGGHYGEASNPRSPGDPRREKSEPPPALSSGCDPWKDKEQKETQEPQRASLLKAFLDTTNSIMTMMTSEVAEPCCGIGGIRAWVESSGVPYEFFCAHDFDQEIGSFYKSLQKAGVAGLEAVSCGPREGDISKVPQSNLPDCEIFVSGPPCQPYALNGKGGGFDDPRSEILEIVIAWLIEQCWRGQLFCFILENSTALATHSYFWKLLNHLVCSCPFMKIEVIEHDLKCLIPHQRPRLWIRGLRRDCLADPDGPLPLPAQLSDLSSQRPPLLDFLESGLPNFDPAKLTSTMRGNLALYKALAKEAMAQGNCGAVMCVELDRNPLRQYGGAATFDAIPSLRTGGPKVFLVSLKDLDLPWDQQMLHRYLSIAERFKLQGHSSSLPKYFKTDTGAVKASGNAFNVVHVACHMAPLVEAAARAGVVTRGSVAKLSHRELGELVPSSGPSPCPTLQKFFDKNAGEANKPAAPEVGLQCQKCGEPTTLSQSLPNGRNALRRNCLECVSTDKWLSRCLKKPKDDTEVEAESQKERRQKAEETKKALGAMSPTEKASWYCKKKEERRTQERSHKRTFGTAVGYVEETSATKLTDQDKDVFETSELWCARQLSLKKFDTLAEAEAAFKAECNKPGARTLTKRGQTLLASFHGVEVLSGQEHALTHGVRQRADLTEEADLPDFKNEVESRTQRAQWRLQADREAFMEGTLEAPSTLLNVAQDIKKAKAAEAELEAQWMESLEITAANKKSEKKPTEYVVKSVAVESMGMQAAMERACQAMNDCMSRQKAMQCSAAEESTQLETDVMREEAKDWEAQCEACLPKIVQDIDKQKGSWQQALARGTAANNAQQIHDAAVQVAKDLKEWLHGCQPLKEYKDLIKNWKSFLAKCKAQSKKKDKAATKAQSSAMSSTKLSGSSSWNTLLLCKQAVDAAMNKPELHADTGVAWSLDKDLLAVSPPQEALPVVFSEGQTRSYCDCMMENEYYKFQKVWVSEQVKKMGGNCFVSAQITKAVVSKKIGTVWTKLVGDTALVWAQTADNAIRDLFVPQFFQQSQEACQAHLHTDFGLPDARLLFEGKCLLVGMPLSKVPGDELADKRAWLTATTWESFLATKTWSVSLQPGKGVVIPGDHCFLSVSLGEDCHGARCHMLLDGHACRTAPLCAKQVKDNASLGPLKTGKLVTFIEDLLANAASGPIDLPHLPPTRKAKKSGTAKTTGQPESKPLADSAEAQVSAPLFMEAFETLLVAVCLATLLARELVSLDETAELMLDEEVEARRILLQTGALTVKAAYSFSSPVLVELFSPPRLTDYAQRRALGQGLALDLTTCDDQGAKQCEVYPNLLLRSILKGLRKQLKKVKPMSALSFGPTNEEVDLDIELAPSGLQLADDWISFVDEISGKPLSAAGVRKARAEEIDYAVRYGVWDTVPIAEAYEYDSKGPISSRWIDINKGDEDHPSYRSRLVIQEIRQSHIEAVFAATPPLESVRMLLSLQRSGKFEGTCGRLNKAMYGCRDAAACWELEITDFFTTNGFAPGIGSPVLFVNTTRDLKVSIHGDDITVLGFEDDLMWLYKQMGTRYEMKFGGLLGPDETDVQNVAILNRLVHYGPTATTFEADPRHVEIILNELNLTTAKTVSSPGVSSSNPDETLLTGADITRYRSLTMRANYLSLDRPDIAYATKELARGMQNPTQGHYNGLKRLARYLGGHRRLVWSYAEQSEQSKLKMFSDSDDGGCLTTRKSTSGGALMHGSHLLKFYSSTQHVISLSSGESEFYAGIKAGSVLLGGIATMQDLGCEFSAELVFDASAAKAMLGRRGHGKAKHIARCFLWLQQRIQDGDIVLGKCGTSVNPADLATKHLDGARIVDLLELMSLRFESGSHSMALKAACSVAMASVEERAQEAQGVQHLEDLAAARAGGAEAVKQLQDGAFVRLQTEELTAARAEVADLVTEKEQGPATAVAPKVAVGKKAEAARPLLEDFLTACDYVGAITLLEFERKAREDRPHLLMWLAYCYFHNGDYKKAIDAYDDAMRKENDSNIYAYKACCYYALCQYQEAEDEAAKAPDSQLRTRILFHTAHKRNDEPAMMSHHQALTDSKEDQLCLAAIQYLRTSAPPSESHFQEATDIYKRLLVEEREDWALNVYIALCYYKLDYYDVALEILQTYLSQYPQSITAVNLKACSHYQLYNGKAAEAELKVLQNASSSGNIFQDRSGEHDLLQHNLVVFRNGENAIQVLPPLLDIIPEARLNLVIYHLRKDEAAEAFALIKDLEPSVPREYILKGVVFAALGQKTGSRDHLKMAQQLFQLVGASASECDTIPGRQCMASCFFLLRQFEDVLVYLKSIKQYFANDDDFNWNYGIACAAAGDYKEAKEALLSIQNEKSRSEFCYLSWLARCYIMSNEPGQAWEAYVRMDTSNESFNLLHLIANDCYKMGHFYYACKADGIR</sequence>
<dbReference type="PANTHER" id="PTHR14781">
    <property type="entry name" value="INTRAFLAGELLAR TRANSPORT PROTEIN 56"/>
    <property type="match status" value="1"/>
</dbReference>
<keyword evidence="6" id="KW-0677">Repeat</keyword>
<feature type="domain" description="CCHC-type" evidence="13">
    <location>
        <begin position="296"/>
        <end position="309"/>
    </location>
</feature>
<evidence type="ECO:0000256" key="1">
    <source>
        <dbReference type="ARBA" id="ARBA00004138"/>
    </source>
</evidence>
<feature type="region of interest" description="Disordered" evidence="12">
    <location>
        <begin position="2674"/>
        <end position="2699"/>
    </location>
</feature>
<evidence type="ECO:0000313" key="14">
    <source>
        <dbReference type="EMBL" id="CAK9057385.1"/>
    </source>
</evidence>
<dbReference type="InterPro" id="IPR030511">
    <property type="entry name" value="TTC26"/>
</dbReference>
<gene>
    <name evidence="14" type="ORF">SCF082_LOCUS30813</name>
</gene>
<dbReference type="InterPro" id="IPR029063">
    <property type="entry name" value="SAM-dependent_MTases_sf"/>
</dbReference>
<evidence type="ECO:0000256" key="7">
    <source>
        <dbReference type="ARBA" id="ARBA00022803"/>
    </source>
</evidence>
<proteinExistence type="inferred from homology"/>
<dbReference type="Gene3D" id="3.90.120.10">
    <property type="entry name" value="DNA Methylase, subunit A, domain 2"/>
    <property type="match status" value="1"/>
</dbReference>
<dbReference type="InterPro" id="IPR001525">
    <property type="entry name" value="C5_MeTfrase"/>
</dbReference>
<dbReference type="Gene3D" id="4.10.60.10">
    <property type="entry name" value="Zinc finger, CCHC-type"/>
    <property type="match status" value="1"/>
</dbReference>
<feature type="compositionally biased region" description="Basic and acidic residues" evidence="12">
    <location>
        <begin position="2021"/>
        <end position="2041"/>
    </location>
</feature>
<name>A0ABP0N0R3_9DINO</name>
<organism evidence="14 15">
    <name type="scientific">Durusdinium trenchii</name>
    <dbReference type="NCBI Taxonomy" id="1381693"/>
    <lineage>
        <taxon>Eukaryota</taxon>
        <taxon>Sar</taxon>
        <taxon>Alveolata</taxon>
        <taxon>Dinophyceae</taxon>
        <taxon>Suessiales</taxon>
        <taxon>Symbiodiniaceae</taxon>
        <taxon>Durusdinium</taxon>
    </lineage>
</organism>
<dbReference type="InterPro" id="IPR011990">
    <property type="entry name" value="TPR-like_helical_dom_sf"/>
</dbReference>
<feature type="region of interest" description="Disordered" evidence="12">
    <location>
        <begin position="1898"/>
        <end position="2102"/>
    </location>
</feature>
<dbReference type="PANTHER" id="PTHR14781:SF0">
    <property type="entry name" value="INTRAFLAGELLAR TRANSPORT PROTEIN 56"/>
    <property type="match status" value="1"/>
</dbReference>
<evidence type="ECO:0000256" key="10">
    <source>
        <dbReference type="PROSITE-ProRule" id="PRU00339"/>
    </source>
</evidence>
<evidence type="ECO:0000256" key="3">
    <source>
        <dbReference type="ARBA" id="ARBA00019387"/>
    </source>
</evidence>
<evidence type="ECO:0000256" key="6">
    <source>
        <dbReference type="ARBA" id="ARBA00022737"/>
    </source>
</evidence>
<feature type="compositionally biased region" description="Basic and acidic residues" evidence="12">
    <location>
        <begin position="1914"/>
        <end position="1925"/>
    </location>
</feature>
<dbReference type="InterPro" id="IPR001878">
    <property type="entry name" value="Znf_CCHC"/>
</dbReference>
<comment type="subcellular location">
    <subcellularLocation>
        <location evidence="1">Cell projection</location>
        <location evidence="1">Cilium</location>
    </subcellularLocation>
</comment>
<evidence type="ECO:0000256" key="8">
    <source>
        <dbReference type="ARBA" id="ARBA00023273"/>
    </source>
</evidence>
<feature type="region of interest" description="Disordered" evidence="12">
    <location>
        <begin position="3343"/>
        <end position="3371"/>
    </location>
</feature>
<feature type="region of interest" description="Disordered" evidence="12">
    <location>
        <begin position="251"/>
        <end position="291"/>
    </location>
</feature>
<dbReference type="EMBL" id="CAXAMM010025669">
    <property type="protein sequence ID" value="CAK9057385.1"/>
    <property type="molecule type" value="Genomic_DNA"/>
</dbReference>
<dbReference type="Pfam" id="PF00145">
    <property type="entry name" value="DNA_methylase"/>
    <property type="match status" value="1"/>
</dbReference>
<evidence type="ECO:0000256" key="4">
    <source>
        <dbReference type="ARBA" id="ARBA00022603"/>
    </source>
</evidence>
<feature type="compositionally biased region" description="Basic and acidic residues" evidence="12">
    <location>
        <begin position="251"/>
        <end position="287"/>
    </location>
</feature>
<dbReference type="InterPro" id="IPR019734">
    <property type="entry name" value="TPR_rpt"/>
</dbReference>
<feature type="compositionally biased region" description="Basic residues" evidence="12">
    <location>
        <begin position="1977"/>
        <end position="2005"/>
    </location>
</feature>
<dbReference type="PROSITE" id="PS50005">
    <property type="entry name" value="TPR"/>
    <property type="match status" value="1"/>
</dbReference>
<keyword evidence="9" id="KW-0862">Zinc</keyword>
<dbReference type="InterPro" id="IPR036875">
    <property type="entry name" value="Znf_CCHC_sf"/>
</dbReference>
<dbReference type="PROSITE" id="PS50158">
    <property type="entry name" value="ZF_CCHC"/>
    <property type="match status" value="1"/>
</dbReference>